<feature type="domain" description="Aminoacyl-transfer RNA synthetases class-II family profile" evidence="4">
    <location>
        <begin position="25"/>
        <end position="320"/>
    </location>
</feature>
<dbReference type="EMBL" id="CP135136">
    <property type="protein sequence ID" value="WWR12260.1"/>
    <property type="molecule type" value="Genomic_DNA"/>
</dbReference>
<evidence type="ECO:0000256" key="2">
    <source>
        <dbReference type="ARBA" id="ARBA00022741"/>
    </source>
</evidence>
<accession>A0ABZ2GXW2</accession>
<protein>
    <submittedName>
        <fullName evidence="5">Elongation factor P--(R)-beta-lysine ligase</fullName>
        <ecNumber evidence="5">6.3.1.-</ecNumber>
    </submittedName>
</protein>
<dbReference type="GO" id="GO:0016874">
    <property type="term" value="F:ligase activity"/>
    <property type="evidence" value="ECO:0007669"/>
    <property type="project" value="UniProtKB-KW"/>
</dbReference>
<dbReference type="Pfam" id="PF00152">
    <property type="entry name" value="tRNA-synt_2"/>
    <property type="match status" value="1"/>
</dbReference>
<keyword evidence="2" id="KW-0547">Nucleotide-binding</keyword>
<keyword evidence="5" id="KW-0251">Elongation factor</keyword>
<keyword evidence="3" id="KW-0067">ATP-binding</keyword>
<dbReference type="NCBIfam" id="NF006828">
    <property type="entry name" value="PRK09350.1"/>
    <property type="match status" value="1"/>
</dbReference>
<dbReference type="RefSeq" id="WP_338521994.1">
    <property type="nucleotide sequence ID" value="NZ_CP135136.1"/>
</dbReference>
<name>A0ABZ2GXW2_9GAMM</name>
<dbReference type="SUPFAM" id="SSF55681">
    <property type="entry name" value="Class II aaRS and biotin synthetases"/>
    <property type="match status" value="1"/>
</dbReference>
<evidence type="ECO:0000256" key="3">
    <source>
        <dbReference type="ARBA" id="ARBA00022840"/>
    </source>
</evidence>
<dbReference type="PANTHER" id="PTHR42918:SF6">
    <property type="entry name" value="ELONGATION FACTOR P--(R)-BETA-LYSINE LIGASE"/>
    <property type="match status" value="1"/>
</dbReference>
<dbReference type="InterPro" id="IPR045864">
    <property type="entry name" value="aa-tRNA-synth_II/BPL/LPL"/>
</dbReference>
<gene>
    <name evidence="5" type="primary">epmA</name>
    <name evidence="5" type="ORF">RQL38_01325</name>
</gene>
<sequence>MKDIDWKPSSNIGVLRKRANFLMKIRKFFYDKGYLEVETPILSHFGVTDVYIENIRAYSCSKFVYLQTSPEYHMKRLLAFGSGSIFQIARVFRDNEIGNWHNPEFTLLEWYCLNVNHYQLLDEVEIFLKIFLACNRLVKKSYKQVFIDYCNIDPISSSIEDLKWVIQENNLESVFCNQDIVDRDQYLFLLMTHVVVPKFTKEIDEPVAIYDFPLSQALLAQVSKEGFAKRFEIYFKGIELANGFNELIDFNSHVERFNINLMNRKKMGLNSLEIDYRFLKALEFGLPVCSGVAIGIDRLLALKLGYSKISDVMSFDFDRC</sequence>
<evidence type="ECO:0000256" key="1">
    <source>
        <dbReference type="ARBA" id="ARBA00022598"/>
    </source>
</evidence>
<dbReference type="InterPro" id="IPR018149">
    <property type="entry name" value="Lys-tRNA-synth_II_C"/>
</dbReference>
<proteinExistence type="predicted"/>
<evidence type="ECO:0000313" key="5">
    <source>
        <dbReference type="EMBL" id="WWR12260.1"/>
    </source>
</evidence>
<dbReference type="EC" id="6.3.1.-" evidence="5"/>
<dbReference type="Gene3D" id="3.30.930.10">
    <property type="entry name" value="Bira Bifunctional Protein, Domain 2"/>
    <property type="match status" value="1"/>
</dbReference>
<reference evidence="5" key="1">
    <citation type="submission" date="2023-09" db="EMBL/GenBank/DDBJ databases">
        <title>Genomes of two closely related lineages of the louse Polyplax serrata with different host specificities.</title>
        <authorList>
            <person name="Martinu J."/>
            <person name="Tarabai H."/>
            <person name="Stefka J."/>
            <person name="Hypsa V."/>
        </authorList>
    </citation>
    <scope>NUCLEOTIDE SEQUENCE [LARGE SCALE GENOMIC DNA]</scope>
    <source>
        <strain evidence="5">HR10_N</strain>
    </source>
</reference>
<evidence type="ECO:0000259" key="4">
    <source>
        <dbReference type="PROSITE" id="PS50862"/>
    </source>
</evidence>
<dbReference type="InterPro" id="IPR004525">
    <property type="entry name" value="EpmA"/>
</dbReference>
<dbReference type="PANTHER" id="PTHR42918">
    <property type="entry name" value="LYSYL-TRNA SYNTHETASE"/>
    <property type="match status" value="1"/>
</dbReference>
<keyword evidence="1 5" id="KW-0436">Ligase</keyword>
<dbReference type="NCBIfam" id="TIGR00462">
    <property type="entry name" value="genX"/>
    <property type="match status" value="1"/>
</dbReference>
<dbReference type="GO" id="GO:0003746">
    <property type="term" value="F:translation elongation factor activity"/>
    <property type="evidence" value="ECO:0007669"/>
    <property type="project" value="UniProtKB-KW"/>
</dbReference>
<dbReference type="Proteomes" id="UP001360424">
    <property type="component" value="Chromosome"/>
</dbReference>
<evidence type="ECO:0000313" key="6">
    <source>
        <dbReference type="Proteomes" id="UP001360424"/>
    </source>
</evidence>
<dbReference type="InterPro" id="IPR006195">
    <property type="entry name" value="aa-tRNA-synth_II"/>
</dbReference>
<dbReference type="PRINTS" id="PR00982">
    <property type="entry name" value="TRNASYNTHLYS"/>
</dbReference>
<organism evidence="5 6">
    <name type="scientific">Candidatus Legionella polyplacis</name>
    <dbReference type="NCBI Taxonomy" id="2005262"/>
    <lineage>
        <taxon>Bacteria</taxon>
        <taxon>Pseudomonadati</taxon>
        <taxon>Pseudomonadota</taxon>
        <taxon>Gammaproteobacteria</taxon>
        <taxon>Legionellales</taxon>
        <taxon>Legionellaceae</taxon>
        <taxon>Legionella</taxon>
    </lineage>
</organism>
<keyword evidence="6" id="KW-1185">Reference proteome</keyword>
<dbReference type="InterPro" id="IPR004364">
    <property type="entry name" value="Aa-tRNA-synt_II"/>
</dbReference>
<dbReference type="PROSITE" id="PS50862">
    <property type="entry name" value="AA_TRNA_LIGASE_II"/>
    <property type="match status" value="1"/>
</dbReference>
<keyword evidence="5" id="KW-0648">Protein biosynthesis</keyword>